<protein>
    <submittedName>
        <fullName evidence="2">Uncharacterized protein</fullName>
    </submittedName>
</protein>
<dbReference type="EMBL" id="JARIHO010000045">
    <property type="protein sequence ID" value="KAJ7324015.1"/>
    <property type="molecule type" value="Genomic_DNA"/>
</dbReference>
<keyword evidence="1" id="KW-0472">Membrane</keyword>
<evidence type="ECO:0000256" key="1">
    <source>
        <dbReference type="SAM" id="Phobius"/>
    </source>
</evidence>
<reference evidence="2" key="1">
    <citation type="submission" date="2023-03" db="EMBL/GenBank/DDBJ databases">
        <title>Massive genome expansion in bonnet fungi (Mycena s.s.) driven by repeated elements and novel gene families across ecological guilds.</title>
        <authorList>
            <consortium name="Lawrence Berkeley National Laboratory"/>
            <person name="Harder C.B."/>
            <person name="Miyauchi S."/>
            <person name="Viragh M."/>
            <person name="Kuo A."/>
            <person name="Thoen E."/>
            <person name="Andreopoulos B."/>
            <person name="Lu D."/>
            <person name="Skrede I."/>
            <person name="Drula E."/>
            <person name="Henrissat B."/>
            <person name="Morin E."/>
            <person name="Kohler A."/>
            <person name="Barry K."/>
            <person name="LaButti K."/>
            <person name="Morin E."/>
            <person name="Salamov A."/>
            <person name="Lipzen A."/>
            <person name="Mereny Z."/>
            <person name="Hegedus B."/>
            <person name="Baldrian P."/>
            <person name="Stursova M."/>
            <person name="Weitz H."/>
            <person name="Taylor A."/>
            <person name="Grigoriev I.V."/>
            <person name="Nagy L.G."/>
            <person name="Martin F."/>
            <person name="Kauserud H."/>
        </authorList>
    </citation>
    <scope>NUCLEOTIDE SEQUENCE</scope>
    <source>
        <strain evidence="2">CBHHK002</strain>
    </source>
</reference>
<gene>
    <name evidence="2" type="ORF">DFH08DRAFT_969019</name>
</gene>
<evidence type="ECO:0000313" key="3">
    <source>
        <dbReference type="Proteomes" id="UP001218218"/>
    </source>
</evidence>
<dbReference type="Proteomes" id="UP001218218">
    <property type="component" value="Unassembled WGS sequence"/>
</dbReference>
<name>A0AAD6ZJ71_9AGAR</name>
<accession>A0AAD6ZJ71</accession>
<dbReference type="AlphaFoldDB" id="A0AAD6ZJ71"/>
<feature type="transmembrane region" description="Helical" evidence="1">
    <location>
        <begin position="39"/>
        <end position="60"/>
    </location>
</feature>
<sequence>MPPDPRPRRALRCRRAYSTLREGADARFWLRARLVACTAVSWSVLPPAYALVVAFAVFVIRLRRFSSIGTTPLCLSSSTHTPPSPSILQLASAPPAILLQSCCVSIGQHIHPFRLHRRKSPSFRSLTATTHHPPRLPLHTHSSSLRRLLGDAMLVLGMAIPNGDITYLAMIQRRCVSPRLATPA</sequence>
<proteinExistence type="predicted"/>
<keyword evidence="3" id="KW-1185">Reference proteome</keyword>
<evidence type="ECO:0000313" key="2">
    <source>
        <dbReference type="EMBL" id="KAJ7324015.1"/>
    </source>
</evidence>
<comment type="caution">
    <text evidence="2">The sequence shown here is derived from an EMBL/GenBank/DDBJ whole genome shotgun (WGS) entry which is preliminary data.</text>
</comment>
<organism evidence="2 3">
    <name type="scientific">Mycena albidolilacea</name>
    <dbReference type="NCBI Taxonomy" id="1033008"/>
    <lineage>
        <taxon>Eukaryota</taxon>
        <taxon>Fungi</taxon>
        <taxon>Dikarya</taxon>
        <taxon>Basidiomycota</taxon>
        <taxon>Agaricomycotina</taxon>
        <taxon>Agaricomycetes</taxon>
        <taxon>Agaricomycetidae</taxon>
        <taxon>Agaricales</taxon>
        <taxon>Marasmiineae</taxon>
        <taxon>Mycenaceae</taxon>
        <taxon>Mycena</taxon>
    </lineage>
</organism>
<keyword evidence="1" id="KW-0812">Transmembrane</keyword>
<keyword evidence="1" id="KW-1133">Transmembrane helix</keyword>